<organism evidence="4 5">
    <name type="scientific">Pseudokineococcus lusitanus</name>
    <dbReference type="NCBI Taxonomy" id="763993"/>
    <lineage>
        <taxon>Bacteria</taxon>
        <taxon>Bacillati</taxon>
        <taxon>Actinomycetota</taxon>
        <taxon>Actinomycetes</taxon>
        <taxon>Kineosporiales</taxon>
        <taxon>Kineosporiaceae</taxon>
        <taxon>Pseudokineococcus</taxon>
    </lineage>
</organism>
<dbReference type="Proteomes" id="UP000276232">
    <property type="component" value="Unassembled WGS sequence"/>
</dbReference>
<comment type="caution">
    <text evidence="4">The sequence shown here is derived from an EMBL/GenBank/DDBJ whole genome shotgun (WGS) entry which is preliminary data.</text>
</comment>
<evidence type="ECO:0000256" key="2">
    <source>
        <dbReference type="SAM" id="Phobius"/>
    </source>
</evidence>
<evidence type="ECO:0000256" key="1">
    <source>
        <dbReference type="SAM" id="MobiDB-lite"/>
    </source>
</evidence>
<dbReference type="EMBL" id="RJKN01000003">
    <property type="protein sequence ID" value="ROP43930.1"/>
    <property type="molecule type" value="Genomic_DNA"/>
</dbReference>
<gene>
    <name evidence="4" type="ORF">EDC03_1527</name>
</gene>
<dbReference type="InterPro" id="IPR025889">
    <property type="entry name" value="GSP17M-like_dom"/>
</dbReference>
<keyword evidence="2" id="KW-0472">Membrane</keyword>
<feature type="compositionally biased region" description="Pro residues" evidence="1">
    <location>
        <begin position="183"/>
        <end position="201"/>
    </location>
</feature>
<feature type="domain" description="General stress protein 17M-like" evidence="3">
    <location>
        <begin position="24"/>
        <end position="112"/>
    </location>
</feature>
<feature type="transmembrane region" description="Helical" evidence="2">
    <location>
        <begin position="73"/>
        <end position="95"/>
    </location>
</feature>
<feature type="compositionally biased region" description="Basic and acidic residues" evidence="1">
    <location>
        <begin position="208"/>
        <end position="227"/>
    </location>
</feature>
<dbReference type="RefSeq" id="WP_199720027.1">
    <property type="nucleotide sequence ID" value="NZ_RJKN01000003.1"/>
</dbReference>
<name>A0A3N1HNA2_9ACTN</name>
<proteinExistence type="predicted"/>
<evidence type="ECO:0000313" key="4">
    <source>
        <dbReference type="EMBL" id="ROP43930.1"/>
    </source>
</evidence>
<evidence type="ECO:0000313" key="5">
    <source>
        <dbReference type="Proteomes" id="UP000276232"/>
    </source>
</evidence>
<accession>A0A3N1HNA2</accession>
<protein>
    <recommendedName>
        <fullName evidence="3">General stress protein 17M-like domain-containing protein</fullName>
    </recommendedName>
</protein>
<dbReference type="AlphaFoldDB" id="A0A3N1HNA2"/>
<keyword evidence="2" id="KW-0812">Transmembrane</keyword>
<reference evidence="4 5" key="1">
    <citation type="journal article" date="2015" name="Stand. Genomic Sci.">
        <title>Genomic Encyclopedia of Bacterial and Archaeal Type Strains, Phase III: the genomes of soil and plant-associated and newly described type strains.</title>
        <authorList>
            <person name="Whitman W.B."/>
            <person name="Woyke T."/>
            <person name="Klenk H.P."/>
            <person name="Zhou Y."/>
            <person name="Lilburn T.G."/>
            <person name="Beck B.J."/>
            <person name="De Vos P."/>
            <person name="Vandamme P."/>
            <person name="Eisen J.A."/>
            <person name="Garrity G."/>
            <person name="Hugenholtz P."/>
            <person name="Kyrpides N.C."/>
        </authorList>
    </citation>
    <scope>NUCLEOTIDE SEQUENCE [LARGE SCALE GENOMIC DNA]</scope>
    <source>
        <strain evidence="4 5">CECT 7306</strain>
    </source>
</reference>
<sequence>MASPMTSARARAAAGGPTLPTGREVASYDTYAAAQAAVDHLSDEHFPVQHVTIVGTDLQMVERVLGRLTYARTALAGFFSGAWVGLLIGLVLLLLSPPDAGVVSILPAVLIGAAFGVIFSIAGYAATRGRRDFTSVSQIVASRYAVYCAVEHAGQAREVLGRSPEASRGLDRRLAATDAAPTATPPAPGAPAAPPAGPPTGPTYSEMLARRREEEARREDAARRDDDAPPADAPGTDRPA</sequence>
<evidence type="ECO:0000259" key="3">
    <source>
        <dbReference type="Pfam" id="PF11181"/>
    </source>
</evidence>
<feature type="region of interest" description="Disordered" evidence="1">
    <location>
        <begin position="177"/>
        <end position="240"/>
    </location>
</feature>
<keyword evidence="2" id="KW-1133">Transmembrane helix</keyword>
<feature type="transmembrane region" description="Helical" evidence="2">
    <location>
        <begin position="101"/>
        <end position="125"/>
    </location>
</feature>
<dbReference type="Pfam" id="PF11181">
    <property type="entry name" value="YflT"/>
    <property type="match status" value="1"/>
</dbReference>
<keyword evidence="5" id="KW-1185">Reference proteome</keyword>
<dbReference type="InParanoid" id="A0A3N1HNA2"/>